<dbReference type="Pfam" id="PF25496">
    <property type="entry name" value="URGCP"/>
    <property type="match status" value="1"/>
</dbReference>
<dbReference type="EMBL" id="JAIZAY010000019">
    <property type="protein sequence ID" value="KAJ8023451.1"/>
    <property type="molecule type" value="Genomic_DNA"/>
</dbReference>
<evidence type="ECO:0000313" key="2">
    <source>
        <dbReference type="EMBL" id="KAJ8023451.1"/>
    </source>
</evidence>
<keyword evidence="3" id="KW-1185">Reference proteome</keyword>
<dbReference type="AlphaFoldDB" id="A0A9Q1BD84"/>
<gene>
    <name evidence="2" type="ORF">HOLleu_35901</name>
</gene>
<evidence type="ECO:0000313" key="3">
    <source>
        <dbReference type="Proteomes" id="UP001152320"/>
    </source>
</evidence>
<comment type="caution">
    <text evidence="2">The sequence shown here is derived from an EMBL/GenBank/DDBJ whole genome shotgun (WGS) entry which is preliminary data.</text>
</comment>
<name>A0A9Q1BD84_HOLLE</name>
<accession>A0A9Q1BD84</accession>
<protein>
    <submittedName>
        <fullName evidence="2">Interferon-induced very large GTPase 1</fullName>
    </submittedName>
</protein>
<dbReference type="PANTHER" id="PTHR14819:SF25">
    <property type="entry name" value="CHROMOSOME UNDETERMINED SCAFFOLD_52, WHOLE GENOME SHOTGUN SEQUENCE"/>
    <property type="match status" value="1"/>
</dbReference>
<dbReference type="OrthoDB" id="1597724at2759"/>
<reference evidence="2" key="1">
    <citation type="submission" date="2021-10" db="EMBL/GenBank/DDBJ databases">
        <title>Tropical sea cucumber genome reveals ecological adaptation and Cuvierian tubules defense mechanism.</title>
        <authorList>
            <person name="Chen T."/>
        </authorList>
    </citation>
    <scope>NUCLEOTIDE SEQUENCE</scope>
    <source>
        <strain evidence="2">Nanhai2018</strain>
        <tissue evidence="2">Muscle</tissue>
    </source>
</reference>
<organism evidence="2 3">
    <name type="scientific">Holothuria leucospilota</name>
    <name type="common">Black long sea cucumber</name>
    <name type="synonym">Mertensiothuria leucospilota</name>
    <dbReference type="NCBI Taxonomy" id="206669"/>
    <lineage>
        <taxon>Eukaryota</taxon>
        <taxon>Metazoa</taxon>
        <taxon>Echinodermata</taxon>
        <taxon>Eleutherozoa</taxon>
        <taxon>Echinozoa</taxon>
        <taxon>Holothuroidea</taxon>
        <taxon>Aspidochirotacea</taxon>
        <taxon>Aspidochirotida</taxon>
        <taxon>Holothuriidae</taxon>
        <taxon>Holothuria</taxon>
    </lineage>
</organism>
<dbReference type="Proteomes" id="UP001152320">
    <property type="component" value="Chromosome 19"/>
</dbReference>
<dbReference type="InterPro" id="IPR057365">
    <property type="entry name" value="URGCP"/>
</dbReference>
<feature type="domain" description="Up-regulator of cell proliferation-like" evidence="1">
    <location>
        <begin position="65"/>
        <end position="166"/>
    </location>
</feature>
<dbReference type="InterPro" id="IPR052986">
    <property type="entry name" value="VLIG_GTPase"/>
</dbReference>
<evidence type="ECO:0000259" key="1">
    <source>
        <dbReference type="Pfam" id="PF25496"/>
    </source>
</evidence>
<sequence>MGLKDMFPGKLGLKRFVTVKNPQFIRNGSDLVVLFWQKLSSLDYRVRSNIFLRLNDSFTTCQMSIRDFTFAFMQCADRFLRQDIIEKMSACHLAVPVILPGVKERKPEFLLWSLRRIVKKWKEANSVAMEQHIVQVPVFTVSILRIGHIEAVSKSSIINNLLGPYQGNDSHPSLLGQKIFVMVRFLKDP</sequence>
<proteinExistence type="predicted"/>
<dbReference type="PANTHER" id="PTHR14819">
    <property type="entry name" value="GTP-BINDING"/>
    <property type="match status" value="1"/>
</dbReference>